<protein>
    <submittedName>
        <fullName evidence="3">Type II toxin-antitoxin system PemK/MazF family toxin</fullName>
    </submittedName>
</protein>
<dbReference type="Pfam" id="PF02452">
    <property type="entry name" value="PemK_toxin"/>
    <property type="match status" value="1"/>
</dbReference>
<name>A0A8J7ABG2_9CYAN</name>
<dbReference type="GO" id="GO:0016075">
    <property type="term" value="P:rRNA catabolic process"/>
    <property type="evidence" value="ECO:0007669"/>
    <property type="project" value="TreeGrafter"/>
</dbReference>
<keyword evidence="2" id="KW-1277">Toxin-antitoxin system</keyword>
<organism evidence="3 4">
    <name type="scientific">Vasconcelosia minhoensis LEGE 07310</name>
    <dbReference type="NCBI Taxonomy" id="915328"/>
    <lineage>
        <taxon>Bacteria</taxon>
        <taxon>Bacillati</taxon>
        <taxon>Cyanobacteriota</taxon>
        <taxon>Cyanophyceae</taxon>
        <taxon>Nodosilineales</taxon>
        <taxon>Cymatolegaceae</taxon>
        <taxon>Vasconcelosia</taxon>
        <taxon>Vasconcelosia minhoensis</taxon>
    </lineage>
</organism>
<dbReference type="PANTHER" id="PTHR33988">
    <property type="entry name" value="ENDORIBONUCLEASE MAZF-RELATED"/>
    <property type="match status" value="1"/>
</dbReference>
<dbReference type="Gene3D" id="2.30.30.110">
    <property type="match status" value="1"/>
</dbReference>
<evidence type="ECO:0000256" key="2">
    <source>
        <dbReference type="ARBA" id="ARBA00022649"/>
    </source>
</evidence>
<dbReference type="GO" id="GO:0003677">
    <property type="term" value="F:DNA binding"/>
    <property type="evidence" value="ECO:0007669"/>
    <property type="project" value="InterPro"/>
</dbReference>
<dbReference type="SUPFAM" id="SSF50118">
    <property type="entry name" value="Cell growth inhibitor/plasmid maintenance toxic component"/>
    <property type="match status" value="1"/>
</dbReference>
<comment type="similarity">
    <text evidence="1">Belongs to the PemK/MazF family.</text>
</comment>
<dbReference type="GO" id="GO:0006402">
    <property type="term" value="P:mRNA catabolic process"/>
    <property type="evidence" value="ECO:0007669"/>
    <property type="project" value="TreeGrafter"/>
</dbReference>
<dbReference type="InterPro" id="IPR011067">
    <property type="entry name" value="Plasmid_toxin/cell-grow_inhib"/>
</dbReference>
<keyword evidence="4" id="KW-1185">Reference proteome</keyword>
<gene>
    <name evidence="3" type="ORF">IQ241_04490</name>
</gene>
<comment type="caution">
    <text evidence="3">The sequence shown here is derived from an EMBL/GenBank/DDBJ whole genome shotgun (WGS) entry which is preliminary data.</text>
</comment>
<reference evidence="3" key="1">
    <citation type="submission" date="2020-10" db="EMBL/GenBank/DDBJ databases">
        <authorList>
            <person name="Castelo-Branco R."/>
            <person name="Eusebio N."/>
            <person name="Adriana R."/>
            <person name="Vieira A."/>
            <person name="Brugerolle De Fraissinette N."/>
            <person name="Rezende De Castro R."/>
            <person name="Schneider M.P."/>
            <person name="Vasconcelos V."/>
            <person name="Leao P.N."/>
        </authorList>
    </citation>
    <scope>NUCLEOTIDE SEQUENCE</scope>
    <source>
        <strain evidence="3">LEGE 07310</strain>
    </source>
</reference>
<dbReference type="RefSeq" id="WP_193905223.1">
    <property type="nucleotide sequence ID" value="NZ_JADEXG010000007.1"/>
</dbReference>
<sequence>MIRQGEIYLCKAIRSSGDTKKRPALVISEDRRNYYSSTVLIVPFTSRIDQLAATRVLISTGEGGLERDSVAMCDLITTVKQSLLERGPYGGAISRAALSKIQEGIMIAIGVY</sequence>
<evidence type="ECO:0000256" key="1">
    <source>
        <dbReference type="ARBA" id="ARBA00007521"/>
    </source>
</evidence>
<dbReference type="EMBL" id="JADEXG010000007">
    <property type="protein sequence ID" value="MBE9076559.1"/>
    <property type="molecule type" value="Genomic_DNA"/>
</dbReference>
<dbReference type="AlphaFoldDB" id="A0A8J7ABG2"/>
<dbReference type="InterPro" id="IPR003477">
    <property type="entry name" value="PemK-like"/>
</dbReference>
<evidence type="ECO:0000313" key="3">
    <source>
        <dbReference type="EMBL" id="MBE9076559.1"/>
    </source>
</evidence>
<dbReference type="GO" id="GO:0004521">
    <property type="term" value="F:RNA endonuclease activity"/>
    <property type="evidence" value="ECO:0007669"/>
    <property type="project" value="TreeGrafter"/>
</dbReference>
<proteinExistence type="inferred from homology"/>
<evidence type="ECO:0000313" key="4">
    <source>
        <dbReference type="Proteomes" id="UP000636505"/>
    </source>
</evidence>
<dbReference type="Proteomes" id="UP000636505">
    <property type="component" value="Unassembled WGS sequence"/>
</dbReference>
<accession>A0A8J7ABG2</accession>